<organism evidence="2 3">
    <name type="scientific">Pseudovibrio axinellae</name>
    <dbReference type="NCBI Taxonomy" id="989403"/>
    <lineage>
        <taxon>Bacteria</taxon>
        <taxon>Pseudomonadati</taxon>
        <taxon>Pseudomonadota</taxon>
        <taxon>Alphaproteobacteria</taxon>
        <taxon>Hyphomicrobiales</taxon>
        <taxon>Stappiaceae</taxon>
        <taxon>Pseudovibrio</taxon>
    </lineage>
</organism>
<dbReference type="InterPro" id="IPR024072">
    <property type="entry name" value="DHFR-like_dom_sf"/>
</dbReference>
<dbReference type="Pfam" id="PF01872">
    <property type="entry name" value="RibD_C"/>
    <property type="match status" value="1"/>
</dbReference>
<reference evidence="2 3" key="1">
    <citation type="journal article" date="2016" name="Front. Microbiol.">
        <title>Comparative Genomic Analysis Reveals a Diverse Repertoire of Genes Involved in Prokaryote-Eukaryote Interactions within the Pseudovibrio Genus.</title>
        <authorList>
            <person name="Romano S."/>
            <person name="Fernandez-Guerra A."/>
            <person name="Reen F.J."/>
            <person name="Glockner F.O."/>
            <person name="Crowley S.P."/>
            <person name="O'Sullivan O."/>
            <person name="Cotter P.D."/>
            <person name="Adams C."/>
            <person name="Dobson A.D."/>
            <person name="O'Gara F."/>
        </authorList>
    </citation>
    <scope>NUCLEOTIDE SEQUENCE [LARGE SCALE GENOMIC DNA]</scope>
    <source>
        <strain evidence="2 3">Ad2</strain>
    </source>
</reference>
<dbReference type="EMBL" id="LMCB01000005">
    <property type="protein sequence ID" value="KZL21047.1"/>
    <property type="molecule type" value="Genomic_DNA"/>
</dbReference>
<dbReference type="RefSeq" id="WP_068003283.1">
    <property type="nucleotide sequence ID" value="NZ_FOFM01000001.1"/>
</dbReference>
<dbReference type="InterPro" id="IPR050765">
    <property type="entry name" value="Riboflavin_Biosynth_HTPR"/>
</dbReference>
<dbReference type="SUPFAM" id="SSF53597">
    <property type="entry name" value="Dihydrofolate reductase-like"/>
    <property type="match status" value="1"/>
</dbReference>
<name>A0A166AGS1_9HYPH</name>
<dbReference type="PATRIC" id="fig|989403.3.peg.1118"/>
<dbReference type="InterPro" id="IPR002734">
    <property type="entry name" value="RibDG_C"/>
</dbReference>
<evidence type="ECO:0000313" key="2">
    <source>
        <dbReference type="EMBL" id="KZL21047.1"/>
    </source>
</evidence>
<evidence type="ECO:0000313" key="3">
    <source>
        <dbReference type="Proteomes" id="UP000076577"/>
    </source>
</evidence>
<dbReference type="PANTHER" id="PTHR38011:SF2">
    <property type="entry name" value="BIFUNCTIONAL DEAMINASE-REDUCTASE DOMAIN PROTEIN"/>
    <property type="match status" value="1"/>
</dbReference>
<dbReference type="GO" id="GO:0009231">
    <property type="term" value="P:riboflavin biosynthetic process"/>
    <property type="evidence" value="ECO:0007669"/>
    <property type="project" value="InterPro"/>
</dbReference>
<dbReference type="OrthoDB" id="7342392at2"/>
<proteinExistence type="predicted"/>
<protein>
    <recommendedName>
        <fullName evidence="1">Bacterial bifunctional deaminase-reductase C-terminal domain-containing protein</fullName>
    </recommendedName>
</protein>
<dbReference type="Gene3D" id="3.40.430.10">
    <property type="entry name" value="Dihydrofolate Reductase, subunit A"/>
    <property type="match status" value="1"/>
</dbReference>
<accession>A0A166AGS1</accession>
<sequence>MRDLAILTFQSLDGVMQAPSQPEEDVTGGFDLGGWAQPYWEDVMEQVKVEAMSAPYDFLYGRKTYDLFAAHWQNADPNEAATQTINQAQKYVVTSRSDDLGWVNANRVEGNLPEAIGNLKRMDGPLLQVHGSWALIQQLLEHDLIDEFRLWTFPVILGKGKKLFQDAVTRRSLKQIRSGSTPGGVSMGFYRRAVD</sequence>
<keyword evidence="3" id="KW-1185">Reference proteome</keyword>
<dbReference type="STRING" id="989403.SAMN05421798_101362"/>
<dbReference type="AlphaFoldDB" id="A0A166AGS1"/>
<dbReference type="PANTHER" id="PTHR38011">
    <property type="entry name" value="DIHYDROFOLATE REDUCTASE FAMILY PROTEIN (AFU_ORTHOLOGUE AFUA_8G06820)"/>
    <property type="match status" value="1"/>
</dbReference>
<evidence type="ECO:0000259" key="1">
    <source>
        <dbReference type="Pfam" id="PF01872"/>
    </source>
</evidence>
<gene>
    <name evidence="2" type="ORF">PsAD2_01039</name>
</gene>
<dbReference type="Proteomes" id="UP000076577">
    <property type="component" value="Unassembled WGS sequence"/>
</dbReference>
<comment type="caution">
    <text evidence="2">The sequence shown here is derived from an EMBL/GenBank/DDBJ whole genome shotgun (WGS) entry which is preliminary data.</text>
</comment>
<feature type="domain" description="Bacterial bifunctional deaminase-reductase C-terminal" evidence="1">
    <location>
        <begin position="8"/>
        <end position="177"/>
    </location>
</feature>
<dbReference type="GO" id="GO:0008703">
    <property type="term" value="F:5-amino-6-(5-phosphoribosylamino)uracil reductase activity"/>
    <property type="evidence" value="ECO:0007669"/>
    <property type="project" value="InterPro"/>
</dbReference>